<feature type="signal peptide" evidence="2">
    <location>
        <begin position="1"/>
        <end position="30"/>
    </location>
</feature>
<keyword evidence="2" id="KW-0732">Signal</keyword>
<sequence length="208" mass="21299">MTPTTATRTFGRGRSRGVAAALTAITLAAAASGCGTTTDTPPAPDGGSMPTSTSAAPPTVCTDLIDQFTRTDLCDVDAVLSDAAAALYSYRPAEQTQKGVNIDSAATLLNPAWVRDLGVSYSALAPVTGADWDRWAAAGTVVDADAAVTADDHPADTDTLVRRVVAVHQSLIAPDSTVIGELPPIALYMTATRANRLAGWAVSGVTVR</sequence>
<dbReference type="EMBL" id="FOJN01000003">
    <property type="protein sequence ID" value="SFA45363.1"/>
    <property type="molecule type" value="Genomic_DNA"/>
</dbReference>
<feature type="chain" id="PRO_5010364419" evidence="2">
    <location>
        <begin position="31"/>
        <end position="208"/>
    </location>
</feature>
<dbReference type="AlphaFoldDB" id="A0A1I0T175"/>
<evidence type="ECO:0000256" key="2">
    <source>
        <dbReference type="SAM" id="SignalP"/>
    </source>
</evidence>
<gene>
    <name evidence="3" type="ORF">SAMN05444374_103260</name>
</gene>
<feature type="region of interest" description="Disordered" evidence="1">
    <location>
        <begin position="33"/>
        <end position="57"/>
    </location>
</feature>
<organism evidence="3 4">
    <name type="scientific">Rhodococcoides kroppenstedtii</name>
    <dbReference type="NCBI Taxonomy" id="293050"/>
    <lineage>
        <taxon>Bacteria</taxon>
        <taxon>Bacillati</taxon>
        <taxon>Actinomycetota</taxon>
        <taxon>Actinomycetes</taxon>
        <taxon>Mycobacteriales</taxon>
        <taxon>Nocardiaceae</taxon>
        <taxon>Rhodococcoides</taxon>
    </lineage>
</organism>
<name>A0A1I0T175_9NOCA</name>
<protein>
    <submittedName>
        <fullName evidence="3">Uncharacterized protein</fullName>
    </submittedName>
</protein>
<proteinExistence type="predicted"/>
<dbReference type="GeneID" id="85485105"/>
<dbReference type="OrthoDB" id="4473434at2"/>
<reference evidence="3 4" key="1">
    <citation type="submission" date="2016-10" db="EMBL/GenBank/DDBJ databases">
        <authorList>
            <person name="de Groot N.N."/>
        </authorList>
    </citation>
    <scope>NUCLEOTIDE SEQUENCE [LARGE SCALE GENOMIC DNA]</scope>
    <source>
        <strain evidence="3 4">DSM 44908</strain>
    </source>
</reference>
<dbReference type="RefSeq" id="WP_074921914.1">
    <property type="nucleotide sequence ID" value="NZ_FOJN01000003.1"/>
</dbReference>
<evidence type="ECO:0000256" key="1">
    <source>
        <dbReference type="SAM" id="MobiDB-lite"/>
    </source>
</evidence>
<accession>A0A1I0T175</accession>
<evidence type="ECO:0000313" key="4">
    <source>
        <dbReference type="Proteomes" id="UP000182054"/>
    </source>
</evidence>
<evidence type="ECO:0000313" key="3">
    <source>
        <dbReference type="EMBL" id="SFA45363.1"/>
    </source>
</evidence>
<dbReference type="Proteomes" id="UP000182054">
    <property type="component" value="Unassembled WGS sequence"/>
</dbReference>